<reference evidence="1 2" key="2">
    <citation type="journal article" date="2008" name="Nature">
        <title>The Phaeodactylum genome reveals the evolutionary history of diatom genomes.</title>
        <authorList>
            <person name="Bowler C."/>
            <person name="Allen A.E."/>
            <person name="Badger J.H."/>
            <person name="Grimwood J."/>
            <person name="Jabbari K."/>
            <person name="Kuo A."/>
            <person name="Maheswari U."/>
            <person name="Martens C."/>
            <person name="Maumus F."/>
            <person name="Otillar R.P."/>
            <person name="Rayko E."/>
            <person name="Salamov A."/>
            <person name="Vandepoele K."/>
            <person name="Beszteri B."/>
            <person name="Gruber A."/>
            <person name="Heijde M."/>
            <person name="Katinka M."/>
            <person name="Mock T."/>
            <person name="Valentin K."/>
            <person name="Verret F."/>
            <person name="Berges J.A."/>
            <person name="Brownlee C."/>
            <person name="Cadoret J.P."/>
            <person name="Chiovitti A."/>
            <person name="Choi C.J."/>
            <person name="Coesel S."/>
            <person name="De Martino A."/>
            <person name="Detter J.C."/>
            <person name="Durkin C."/>
            <person name="Falciatore A."/>
            <person name="Fournet J."/>
            <person name="Haruta M."/>
            <person name="Huysman M.J."/>
            <person name="Jenkins B.D."/>
            <person name="Jiroutova K."/>
            <person name="Jorgensen R.E."/>
            <person name="Joubert Y."/>
            <person name="Kaplan A."/>
            <person name="Kroger N."/>
            <person name="Kroth P.G."/>
            <person name="La Roche J."/>
            <person name="Lindquist E."/>
            <person name="Lommer M."/>
            <person name="Martin-Jezequel V."/>
            <person name="Lopez P.J."/>
            <person name="Lucas S."/>
            <person name="Mangogna M."/>
            <person name="McGinnis K."/>
            <person name="Medlin L.K."/>
            <person name="Montsant A."/>
            <person name="Oudot-Le Secq M.P."/>
            <person name="Napoli C."/>
            <person name="Obornik M."/>
            <person name="Parker M.S."/>
            <person name="Petit J.L."/>
            <person name="Porcel B.M."/>
            <person name="Poulsen N."/>
            <person name="Robison M."/>
            <person name="Rychlewski L."/>
            <person name="Rynearson T.A."/>
            <person name="Schmutz J."/>
            <person name="Shapiro H."/>
            <person name="Siaut M."/>
            <person name="Stanley M."/>
            <person name="Sussman M.R."/>
            <person name="Taylor A.R."/>
            <person name="Vardi A."/>
            <person name="von Dassow P."/>
            <person name="Vyverman W."/>
            <person name="Willis A."/>
            <person name="Wyrwicz L.S."/>
            <person name="Rokhsar D.S."/>
            <person name="Weissenbach J."/>
            <person name="Armbrust E.V."/>
            <person name="Green B.R."/>
            <person name="Van de Peer Y."/>
            <person name="Grigoriev I.V."/>
        </authorList>
    </citation>
    <scope>NUCLEOTIDE SEQUENCE [LARGE SCALE GENOMIC DNA]</scope>
    <source>
        <strain evidence="1 2">CCMP1335</strain>
    </source>
</reference>
<dbReference type="AlphaFoldDB" id="B8BV03"/>
<dbReference type="EMBL" id="CM000639">
    <property type="protein sequence ID" value="EED94851.1"/>
    <property type="molecule type" value="Genomic_DNA"/>
</dbReference>
<gene>
    <name evidence="1" type="ORF">THAPSDRAFT_2660</name>
</gene>
<proteinExistence type="predicted"/>
<evidence type="ECO:0000313" key="2">
    <source>
        <dbReference type="Proteomes" id="UP000001449"/>
    </source>
</evidence>
<sequence>MVNASSTAKATPQTIWVTCFVPMKWEMWDPDVKELRDTSGGCDNGTTTTFVMNDGSSFPMTLSNVVENKSVDFTGCMFGGMLKAEGRVKIEVVDESTSRIDYRFVLGGVGGSIISIFMKKAIVHGTEEGLKNMVRLSEAAEKK</sequence>
<dbReference type="OMA" id="ATIWSSC"/>
<dbReference type="InParanoid" id="B8BV03"/>
<dbReference type="Proteomes" id="UP000001449">
    <property type="component" value="Chromosome 2"/>
</dbReference>
<dbReference type="eggNOG" id="ENOG502SVFQ">
    <property type="taxonomic scope" value="Eukaryota"/>
</dbReference>
<dbReference type="InterPro" id="IPR023393">
    <property type="entry name" value="START-like_dom_sf"/>
</dbReference>
<dbReference type="SUPFAM" id="SSF55961">
    <property type="entry name" value="Bet v1-like"/>
    <property type="match status" value="1"/>
</dbReference>
<accession>B8BV03</accession>
<dbReference type="KEGG" id="tps:THAPSDRAFT_2660"/>
<dbReference type="PaxDb" id="35128-Thaps2660"/>
<dbReference type="GeneID" id="7443068"/>
<protein>
    <submittedName>
        <fullName evidence="1">Uncharacterized protein</fullName>
    </submittedName>
</protein>
<keyword evidence="2" id="KW-1185">Reference proteome</keyword>
<dbReference type="RefSeq" id="XP_002287408.1">
    <property type="nucleotide sequence ID" value="XM_002287372.1"/>
</dbReference>
<reference evidence="1 2" key="1">
    <citation type="journal article" date="2004" name="Science">
        <title>The genome of the diatom Thalassiosira pseudonana: ecology, evolution, and metabolism.</title>
        <authorList>
            <person name="Armbrust E.V."/>
            <person name="Berges J.A."/>
            <person name="Bowler C."/>
            <person name="Green B.R."/>
            <person name="Martinez D."/>
            <person name="Putnam N.H."/>
            <person name="Zhou S."/>
            <person name="Allen A.E."/>
            <person name="Apt K.E."/>
            <person name="Bechner M."/>
            <person name="Brzezinski M.A."/>
            <person name="Chaal B.K."/>
            <person name="Chiovitti A."/>
            <person name="Davis A.K."/>
            <person name="Demarest M.S."/>
            <person name="Detter J.C."/>
            <person name="Glavina T."/>
            <person name="Goodstein D."/>
            <person name="Hadi M.Z."/>
            <person name="Hellsten U."/>
            <person name="Hildebrand M."/>
            <person name="Jenkins B.D."/>
            <person name="Jurka J."/>
            <person name="Kapitonov V.V."/>
            <person name="Kroger N."/>
            <person name="Lau W.W."/>
            <person name="Lane T.W."/>
            <person name="Larimer F.W."/>
            <person name="Lippmeier J.C."/>
            <person name="Lucas S."/>
            <person name="Medina M."/>
            <person name="Montsant A."/>
            <person name="Obornik M."/>
            <person name="Parker M.S."/>
            <person name="Palenik B."/>
            <person name="Pazour G.J."/>
            <person name="Richardson P.M."/>
            <person name="Rynearson T.A."/>
            <person name="Saito M.A."/>
            <person name="Schwartz D.C."/>
            <person name="Thamatrakoln K."/>
            <person name="Valentin K."/>
            <person name="Vardi A."/>
            <person name="Wilkerson F.P."/>
            <person name="Rokhsar D.S."/>
        </authorList>
    </citation>
    <scope>NUCLEOTIDE SEQUENCE [LARGE SCALE GENOMIC DNA]</scope>
    <source>
        <strain evidence="1 2">CCMP1335</strain>
    </source>
</reference>
<name>B8BV03_THAPS</name>
<dbReference type="Gene3D" id="3.30.530.20">
    <property type="match status" value="1"/>
</dbReference>
<dbReference type="HOGENOM" id="CLU_1810067_0_0_1"/>
<evidence type="ECO:0000313" key="1">
    <source>
        <dbReference type="EMBL" id="EED94851.1"/>
    </source>
</evidence>
<organism evidence="1 2">
    <name type="scientific">Thalassiosira pseudonana</name>
    <name type="common">Marine diatom</name>
    <name type="synonym">Cyclotella nana</name>
    <dbReference type="NCBI Taxonomy" id="35128"/>
    <lineage>
        <taxon>Eukaryota</taxon>
        <taxon>Sar</taxon>
        <taxon>Stramenopiles</taxon>
        <taxon>Ochrophyta</taxon>
        <taxon>Bacillariophyta</taxon>
        <taxon>Coscinodiscophyceae</taxon>
        <taxon>Thalassiosirophycidae</taxon>
        <taxon>Thalassiosirales</taxon>
        <taxon>Thalassiosiraceae</taxon>
        <taxon>Thalassiosira</taxon>
    </lineage>
</organism>